<dbReference type="InterPro" id="IPR012281">
    <property type="entry name" value="Phospholipid_synth_PlsX-like"/>
</dbReference>
<dbReference type="PANTHER" id="PTHR30100">
    <property type="entry name" value="FATTY ACID/PHOSPHOLIPID SYNTHESIS PROTEIN PLSX"/>
    <property type="match status" value="1"/>
</dbReference>
<dbReference type="EC" id="2.3.1.274" evidence="8 10"/>
<keyword evidence="2 10" id="KW-0963">Cytoplasm</keyword>
<dbReference type="RefSeq" id="WP_210760246.1">
    <property type="nucleotide sequence ID" value="NZ_CP060139.1"/>
</dbReference>
<dbReference type="EMBL" id="CP060139">
    <property type="protein sequence ID" value="QNR25721.1"/>
    <property type="molecule type" value="Genomic_DNA"/>
</dbReference>
<dbReference type="PIRSF" id="PIRSF002465">
    <property type="entry name" value="Phsphlp_syn_PlsX"/>
    <property type="match status" value="1"/>
</dbReference>
<keyword evidence="3 10" id="KW-0444">Lipid biosynthesis</keyword>
<comment type="pathway">
    <text evidence="10">Lipid metabolism; phospholipid metabolism.</text>
</comment>
<dbReference type="HAMAP" id="MF_00019">
    <property type="entry name" value="PlsX"/>
    <property type="match status" value="1"/>
</dbReference>
<proteinExistence type="inferred from homology"/>
<dbReference type="AlphaFoldDB" id="A0A7H0VJ23"/>
<comment type="subcellular location">
    <subcellularLocation>
        <location evidence="10">Cytoplasm</location>
    </subcellularLocation>
    <text evidence="10">Associated with the membrane possibly through PlsY.</text>
</comment>
<evidence type="ECO:0000256" key="6">
    <source>
        <dbReference type="ARBA" id="ARBA00023209"/>
    </source>
</evidence>
<dbReference type="InterPro" id="IPR003664">
    <property type="entry name" value="FA_synthesis"/>
</dbReference>
<evidence type="ECO:0000313" key="12">
    <source>
        <dbReference type="Proteomes" id="UP000516305"/>
    </source>
</evidence>
<keyword evidence="12" id="KW-1185">Reference proteome</keyword>
<evidence type="ECO:0000256" key="1">
    <source>
        <dbReference type="ARBA" id="ARBA00001232"/>
    </source>
</evidence>
<comment type="subunit">
    <text evidence="9 10">Homodimer. Probably interacts with PlsY.</text>
</comment>
<sequence>MSLPFFVMSRIGIDIRGGDRAPQVVLNGLQLALGEIKGDTQVVLYGLEEDLKEVPAQCEARICGSAIAMDEHPVRALQQKPDSTLLQGISDLAQAKIDSFASAGHSGALMVASMQALGLHEGISRPAVVSLFPKLKGGQTVVLDVGINVDAKPEQFLEFARLGKAYAQSVLACKDPRVALLNTGSEESKGNLLYQKAHQILKEQEPSFIGNAEARELFNLEAEVLVCDGFTGNMLLKQTESFYSLSRQLDLEHSFLELLNYEKYGASPILGIKGKVLLAHGASGPEAIKSMILGAESFALANFAEQFSASSTI</sequence>
<reference evidence="11 12" key="1">
    <citation type="submission" date="2020-08" db="EMBL/GenBank/DDBJ databases">
        <title>Croceimicrobium hydrocarbonivorans gen. nov., sp. nov., a novel marine bacterium isolated from a bacterial consortium that degrades polyethylene terephthalate.</title>
        <authorList>
            <person name="Liu R."/>
        </authorList>
    </citation>
    <scope>NUCLEOTIDE SEQUENCE [LARGE SCALE GENOMIC DNA]</scope>
    <source>
        <strain evidence="11 12">A20-9</strain>
    </source>
</reference>
<accession>A0A7H0VJ23</accession>
<comment type="catalytic activity">
    <reaction evidence="1 10">
        <text>a fatty acyl-[ACP] + phosphate = an acyl phosphate + holo-[ACP]</text>
        <dbReference type="Rhea" id="RHEA:42292"/>
        <dbReference type="Rhea" id="RHEA-COMP:9685"/>
        <dbReference type="Rhea" id="RHEA-COMP:14125"/>
        <dbReference type="ChEBI" id="CHEBI:43474"/>
        <dbReference type="ChEBI" id="CHEBI:59918"/>
        <dbReference type="ChEBI" id="CHEBI:64479"/>
        <dbReference type="ChEBI" id="CHEBI:138651"/>
        <dbReference type="EC" id="2.3.1.274"/>
    </reaction>
</comment>
<keyword evidence="4 10" id="KW-0808">Transferase</keyword>
<name>A0A7H0VJ23_9FLAO</name>
<keyword evidence="11" id="KW-0012">Acyltransferase</keyword>
<evidence type="ECO:0000313" key="11">
    <source>
        <dbReference type="EMBL" id="QNR25721.1"/>
    </source>
</evidence>
<evidence type="ECO:0000256" key="8">
    <source>
        <dbReference type="ARBA" id="ARBA00024069"/>
    </source>
</evidence>
<evidence type="ECO:0000256" key="5">
    <source>
        <dbReference type="ARBA" id="ARBA00023098"/>
    </source>
</evidence>
<evidence type="ECO:0000256" key="9">
    <source>
        <dbReference type="ARBA" id="ARBA00046608"/>
    </source>
</evidence>
<dbReference type="PANTHER" id="PTHR30100:SF1">
    <property type="entry name" value="PHOSPHATE ACYLTRANSFERASE"/>
    <property type="match status" value="1"/>
</dbReference>
<dbReference type="GO" id="GO:0005737">
    <property type="term" value="C:cytoplasm"/>
    <property type="evidence" value="ECO:0007669"/>
    <property type="project" value="UniProtKB-SubCell"/>
</dbReference>
<gene>
    <name evidence="10" type="primary">plsX</name>
    <name evidence="11" type="ORF">H4K34_07735</name>
</gene>
<dbReference type="GO" id="GO:0008654">
    <property type="term" value="P:phospholipid biosynthetic process"/>
    <property type="evidence" value="ECO:0007669"/>
    <property type="project" value="UniProtKB-KW"/>
</dbReference>
<keyword evidence="6 10" id="KW-0594">Phospholipid biosynthesis</keyword>
<evidence type="ECO:0000256" key="7">
    <source>
        <dbReference type="ARBA" id="ARBA00023264"/>
    </source>
</evidence>
<comment type="function">
    <text evidence="10">Catalyzes the reversible formation of acyl-phosphate (acyl-PO(4)) from acyl-[acyl-carrier-protein] (acyl-ACP). This enzyme utilizes acyl-ACP as fatty acyl donor, but not acyl-CoA.</text>
</comment>
<dbReference type="GO" id="GO:0006633">
    <property type="term" value="P:fatty acid biosynthetic process"/>
    <property type="evidence" value="ECO:0007669"/>
    <property type="project" value="UniProtKB-UniRule"/>
</dbReference>
<dbReference type="SUPFAM" id="SSF53659">
    <property type="entry name" value="Isocitrate/Isopropylmalate dehydrogenase-like"/>
    <property type="match status" value="1"/>
</dbReference>
<comment type="similarity">
    <text evidence="10">Belongs to the PlsX family.</text>
</comment>
<organism evidence="11 12">
    <name type="scientific">Croceimicrobium hydrocarbonivorans</name>
    <dbReference type="NCBI Taxonomy" id="2761580"/>
    <lineage>
        <taxon>Bacteria</taxon>
        <taxon>Pseudomonadati</taxon>
        <taxon>Bacteroidota</taxon>
        <taxon>Flavobacteriia</taxon>
        <taxon>Flavobacteriales</taxon>
        <taxon>Owenweeksiaceae</taxon>
        <taxon>Croceimicrobium</taxon>
    </lineage>
</organism>
<keyword evidence="7 10" id="KW-1208">Phospholipid metabolism</keyword>
<evidence type="ECO:0000256" key="2">
    <source>
        <dbReference type="ARBA" id="ARBA00022490"/>
    </source>
</evidence>
<dbReference type="UniPathway" id="UPA00085"/>
<keyword evidence="5 10" id="KW-0443">Lipid metabolism</keyword>
<evidence type="ECO:0000256" key="4">
    <source>
        <dbReference type="ARBA" id="ARBA00022679"/>
    </source>
</evidence>
<protein>
    <recommendedName>
        <fullName evidence="8 10">Phosphate acyltransferase</fullName>
        <ecNumber evidence="8 10">2.3.1.274</ecNumber>
    </recommendedName>
    <alternativeName>
        <fullName evidence="10">Acyl-ACP phosphotransacylase</fullName>
    </alternativeName>
    <alternativeName>
        <fullName evidence="10">Acyl-[acyl-carrier-protein]--phosphate acyltransferase</fullName>
    </alternativeName>
    <alternativeName>
        <fullName evidence="10">Phosphate-acyl-ACP acyltransferase</fullName>
    </alternativeName>
</protein>
<dbReference type="GO" id="GO:0043811">
    <property type="term" value="F:phosphate:acyl-[acyl carrier protein] acyltransferase activity"/>
    <property type="evidence" value="ECO:0007669"/>
    <property type="project" value="UniProtKB-UniRule"/>
</dbReference>
<evidence type="ECO:0000256" key="10">
    <source>
        <dbReference type="HAMAP-Rule" id="MF_00019"/>
    </source>
</evidence>
<dbReference type="Gene3D" id="3.40.718.10">
    <property type="entry name" value="Isopropylmalate Dehydrogenase"/>
    <property type="match status" value="1"/>
</dbReference>
<dbReference type="KEGG" id="chyd:H4K34_07735"/>
<evidence type="ECO:0000256" key="3">
    <source>
        <dbReference type="ARBA" id="ARBA00022516"/>
    </source>
</evidence>
<dbReference type="Pfam" id="PF02504">
    <property type="entry name" value="FA_synthesis"/>
    <property type="match status" value="1"/>
</dbReference>
<dbReference type="Proteomes" id="UP000516305">
    <property type="component" value="Chromosome"/>
</dbReference>